<dbReference type="RefSeq" id="WP_110254908.1">
    <property type="nucleotide sequence ID" value="NZ_QJKB01000002.1"/>
</dbReference>
<protein>
    <submittedName>
        <fullName evidence="2">ABC-type transport system substrate-binding protein</fullName>
    </submittedName>
</protein>
<proteinExistence type="predicted"/>
<dbReference type="Gene3D" id="3.40.190.10">
    <property type="entry name" value="Periplasmic binding protein-like II"/>
    <property type="match status" value="1"/>
</dbReference>
<keyword evidence="3" id="KW-1185">Reference proteome</keyword>
<evidence type="ECO:0000313" key="2">
    <source>
        <dbReference type="EMBL" id="PXX45486.1"/>
    </source>
</evidence>
<dbReference type="GO" id="GO:0015833">
    <property type="term" value="P:peptide transport"/>
    <property type="evidence" value="ECO:0007669"/>
    <property type="project" value="TreeGrafter"/>
</dbReference>
<comment type="caution">
    <text evidence="2">The sequence shown here is derived from an EMBL/GenBank/DDBJ whole genome shotgun (WGS) entry which is preliminary data.</text>
</comment>
<organism evidence="2 3">
    <name type="scientific">Undibacterium pigrum</name>
    <dbReference type="NCBI Taxonomy" id="401470"/>
    <lineage>
        <taxon>Bacteria</taxon>
        <taxon>Pseudomonadati</taxon>
        <taxon>Pseudomonadota</taxon>
        <taxon>Betaproteobacteria</taxon>
        <taxon>Burkholderiales</taxon>
        <taxon>Oxalobacteraceae</taxon>
        <taxon>Undibacterium</taxon>
    </lineage>
</organism>
<reference evidence="2 3" key="1">
    <citation type="submission" date="2018-05" db="EMBL/GenBank/DDBJ databases">
        <title>Genomic Encyclopedia of Type Strains, Phase IV (KMG-IV): sequencing the most valuable type-strain genomes for metagenomic binning, comparative biology and taxonomic classification.</title>
        <authorList>
            <person name="Goeker M."/>
        </authorList>
    </citation>
    <scope>NUCLEOTIDE SEQUENCE [LARGE SCALE GENOMIC DNA]</scope>
    <source>
        <strain evidence="2 3">DSM 19792</strain>
    </source>
</reference>
<feature type="domain" description="Solute-binding protein family 5" evidence="1">
    <location>
        <begin position="47"/>
        <end position="395"/>
    </location>
</feature>
<dbReference type="OrthoDB" id="8773025at2"/>
<dbReference type="InterPro" id="IPR039424">
    <property type="entry name" value="SBP_5"/>
</dbReference>
<dbReference type="Gene3D" id="3.10.105.10">
    <property type="entry name" value="Dipeptide-binding Protein, Domain 3"/>
    <property type="match status" value="1"/>
</dbReference>
<accession>A0A318JD20</accession>
<dbReference type="AlphaFoldDB" id="A0A318JD20"/>
<dbReference type="PANTHER" id="PTHR30290">
    <property type="entry name" value="PERIPLASMIC BINDING COMPONENT OF ABC TRANSPORTER"/>
    <property type="match status" value="1"/>
</dbReference>
<gene>
    <name evidence="2" type="ORF">DFR42_102714</name>
</gene>
<dbReference type="EMBL" id="QJKB01000002">
    <property type="protein sequence ID" value="PXX45486.1"/>
    <property type="molecule type" value="Genomic_DNA"/>
</dbReference>
<dbReference type="Proteomes" id="UP000247792">
    <property type="component" value="Unassembled WGS sequence"/>
</dbReference>
<dbReference type="InterPro" id="IPR000914">
    <property type="entry name" value="SBP_5_dom"/>
</dbReference>
<dbReference type="GO" id="GO:1904680">
    <property type="term" value="F:peptide transmembrane transporter activity"/>
    <property type="evidence" value="ECO:0007669"/>
    <property type="project" value="TreeGrafter"/>
</dbReference>
<evidence type="ECO:0000259" key="1">
    <source>
        <dbReference type="Pfam" id="PF00496"/>
    </source>
</evidence>
<name>A0A318JD20_9BURK</name>
<evidence type="ECO:0000313" key="3">
    <source>
        <dbReference type="Proteomes" id="UP000247792"/>
    </source>
</evidence>
<dbReference type="SUPFAM" id="SSF53850">
    <property type="entry name" value="Periplasmic binding protein-like II"/>
    <property type="match status" value="1"/>
</dbReference>
<dbReference type="Pfam" id="PF00496">
    <property type="entry name" value="SBP_bac_5"/>
    <property type="match status" value="1"/>
</dbReference>
<sequence>MTLHIATIHNLFHIDPLKTDAVCHPLSSLLYQTLLRINHSGDAPLAELTSSWTHSADFTKWSFVIAPACFQNGQPVLASHVARSFARHVWPSSTSIFANTWRELLAGINTDAGTCSEGEIPAGLYADDEQNRLLIQLQRPYCPLLEIIAHPAMGICLQTDTGELTGSGPMMVSMATDTEIQFQHNPGYAGARHLPENVCIQLYDRFDDVLQALQTGRANAALLERKHQLKLDAVLDSMPKMRSTPLRDRWSGMLILNAAGIFNKPEMRKDFHTLVQQQAREKLAAVFHADFIPADILTVPARPAHEFSLAEFQQRWQAHFSATSVRIIYAIGRGPLTAALDCANSVLQACGIHCELIRTKNAEQVYDYVASGEFDIVARGWIQDYDDADQYFGVYEKQAPQPEARAAYMRFYEAVAAARHLDKPDIRSAAYALAMKELDDEYLCINICHDHHRIFHDNNLHLQALCRDPFDL</sequence>